<dbReference type="InterPro" id="IPR027417">
    <property type="entry name" value="P-loop_NTPase"/>
</dbReference>
<reference evidence="4" key="1">
    <citation type="submission" date="2021-02" db="EMBL/GenBank/DDBJ databases">
        <authorList>
            <person name="Nowell W R."/>
        </authorList>
    </citation>
    <scope>NUCLEOTIDE SEQUENCE</scope>
</reference>
<keyword evidence="1" id="KW-0175">Coiled coil</keyword>
<dbReference type="InterPro" id="IPR000048">
    <property type="entry name" value="IQ_motif_EF-hand-BS"/>
</dbReference>
<evidence type="ECO:0000256" key="1">
    <source>
        <dbReference type="SAM" id="Coils"/>
    </source>
</evidence>
<dbReference type="InterPro" id="IPR051567">
    <property type="entry name" value="Unconventional_Myosin_ATPase"/>
</dbReference>
<dbReference type="AlphaFoldDB" id="A0A815PCJ3"/>
<name>A0A815PCJ3_9BILA</name>
<dbReference type="Gene3D" id="1.20.5.190">
    <property type="match status" value="2"/>
</dbReference>
<feature type="non-terminal residue" evidence="4">
    <location>
        <position position="1"/>
    </location>
</feature>
<dbReference type="SMART" id="SM00015">
    <property type="entry name" value="IQ"/>
    <property type="match status" value="4"/>
</dbReference>
<dbReference type="Proteomes" id="UP000663882">
    <property type="component" value="Unassembled WGS sequence"/>
</dbReference>
<feature type="compositionally biased region" description="Polar residues" evidence="2">
    <location>
        <begin position="224"/>
        <end position="242"/>
    </location>
</feature>
<feature type="compositionally biased region" description="Polar residues" evidence="2">
    <location>
        <begin position="372"/>
        <end position="394"/>
    </location>
</feature>
<comment type="caution">
    <text evidence="4">The sequence shown here is derived from an EMBL/GenBank/DDBJ whole genome shotgun (WGS) entry which is preliminary data.</text>
</comment>
<dbReference type="PANTHER" id="PTHR22692:SF33">
    <property type="entry name" value="MYOSIN"/>
    <property type="match status" value="1"/>
</dbReference>
<feature type="region of interest" description="Disordered" evidence="2">
    <location>
        <begin position="211"/>
        <end position="242"/>
    </location>
</feature>
<dbReference type="SUPFAM" id="SSF52540">
    <property type="entry name" value="P-loop containing nucleoside triphosphate hydrolases"/>
    <property type="match status" value="1"/>
</dbReference>
<dbReference type="PANTHER" id="PTHR22692">
    <property type="entry name" value="MYOSIN VII, XV"/>
    <property type="match status" value="1"/>
</dbReference>
<dbReference type="PROSITE" id="PS50096">
    <property type="entry name" value="IQ"/>
    <property type="match status" value="2"/>
</dbReference>
<dbReference type="Pfam" id="PF00784">
    <property type="entry name" value="MyTH4"/>
    <property type="match status" value="1"/>
</dbReference>
<dbReference type="GO" id="GO:0005856">
    <property type="term" value="C:cytoskeleton"/>
    <property type="evidence" value="ECO:0007669"/>
    <property type="project" value="InterPro"/>
</dbReference>
<evidence type="ECO:0000259" key="3">
    <source>
        <dbReference type="PROSITE" id="PS51016"/>
    </source>
</evidence>
<dbReference type="Gene3D" id="1.25.40.530">
    <property type="entry name" value="MyTH4 domain"/>
    <property type="match status" value="1"/>
</dbReference>
<evidence type="ECO:0000256" key="2">
    <source>
        <dbReference type="SAM" id="MobiDB-lite"/>
    </source>
</evidence>
<accession>A0A815PCJ3</accession>
<feature type="coiled-coil region" evidence="1">
    <location>
        <begin position="123"/>
        <end position="185"/>
    </location>
</feature>
<feature type="domain" description="MyTH4" evidence="3">
    <location>
        <begin position="286"/>
        <end position="551"/>
    </location>
</feature>
<dbReference type="SMART" id="SM00139">
    <property type="entry name" value="MyTH4"/>
    <property type="match status" value="1"/>
</dbReference>
<dbReference type="InterPro" id="IPR000857">
    <property type="entry name" value="MyTH4_dom"/>
</dbReference>
<dbReference type="OrthoDB" id="6108017at2759"/>
<evidence type="ECO:0000313" key="5">
    <source>
        <dbReference type="Proteomes" id="UP000663882"/>
    </source>
</evidence>
<dbReference type="PROSITE" id="PS51016">
    <property type="entry name" value="MYTH4"/>
    <property type="match status" value="1"/>
</dbReference>
<dbReference type="InterPro" id="IPR038185">
    <property type="entry name" value="MyTH4_dom_sf"/>
</dbReference>
<dbReference type="EMBL" id="CAJNOO010006432">
    <property type="protein sequence ID" value="CAF1447083.1"/>
    <property type="molecule type" value="Genomic_DNA"/>
</dbReference>
<feature type="region of interest" description="Disordered" evidence="2">
    <location>
        <begin position="361"/>
        <end position="394"/>
    </location>
</feature>
<proteinExistence type="predicted"/>
<organism evidence="4 5">
    <name type="scientific">Rotaria sordida</name>
    <dbReference type="NCBI Taxonomy" id="392033"/>
    <lineage>
        <taxon>Eukaryota</taxon>
        <taxon>Metazoa</taxon>
        <taxon>Spiralia</taxon>
        <taxon>Gnathifera</taxon>
        <taxon>Rotifera</taxon>
        <taxon>Eurotatoria</taxon>
        <taxon>Bdelloidea</taxon>
        <taxon>Philodinida</taxon>
        <taxon>Philodinidae</taxon>
        <taxon>Rotaria</taxon>
    </lineage>
</organism>
<gene>
    <name evidence="4" type="ORF">RFH988_LOCUS36590</name>
</gene>
<dbReference type="Pfam" id="PF00612">
    <property type="entry name" value="IQ"/>
    <property type="match status" value="2"/>
</dbReference>
<evidence type="ECO:0000313" key="4">
    <source>
        <dbReference type="EMBL" id="CAF1447083.1"/>
    </source>
</evidence>
<protein>
    <recommendedName>
        <fullName evidence="3">MyTH4 domain-containing protein</fullName>
    </recommendedName>
</protein>
<sequence length="556" mass="65302">DAQDVFLEQAREKVMARKILILQNTIRQWIARRQFLAIRQSVLLIQRYCKSYRDARRFQIMSNGFTRLQTLYHTRMLTLRYSILRSRILNLQRFCRGYLARQNYRRKTKAIVILQSEVRRHIAQKQIRRYRIEEKMYREAEQERYEEEKRLIPTLGVKRAKEEAEKKYQERLKILQREILEQEHLEQQRAKEKRLLMERKIYTDDNDLFNTMFPSTGDERRTPIQRSTTNTTGGMQSTLGNIPQSMDNIERIDKPLPLPYQDEDLKEYTFAKFASTYFQGNATPYFTRKTLKQPLLAIKSERDQLAALAIWITILRFMCDLPDVRTPNVLQKKQSVMTKIHSTLGRKFNKKDLEEAQKLNEAIDNQPPLPPTDNSLSIQTNNSLSSISNKPQSRSVKQKLVNMTLKRKSKLSTDSAITRLKDLDLLSSTQQIKMSGMNPFLEDRPTSNLEKLHFIIGLGIHVAELRDEIYCQICKQLTSNPSSQSIARGWILLSLCVGCFAPSTKLIKYLQNFILNGPSGFPRYCYERLSRTIMNGLRTQPPSWLELQVRKKTHNQ</sequence>